<reference evidence="2 3" key="1">
    <citation type="journal article" date="2013" name="Genome Biol.">
        <title>Comparative genomics of the core and accessory genomes of 48 Sinorhizobium strains comprising five genospecies.</title>
        <authorList>
            <person name="Sugawara M."/>
            <person name="Epstein B."/>
            <person name="Badgley B.D."/>
            <person name="Unno T."/>
            <person name="Xu L."/>
            <person name="Reese J."/>
            <person name="Gyaneshwar P."/>
            <person name="Denny R."/>
            <person name="Mudge J."/>
            <person name="Bharti A.K."/>
            <person name="Farmer A.D."/>
            <person name="May G.D."/>
            <person name="Woodward J.E."/>
            <person name="Medigue C."/>
            <person name="Vallenet D."/>
            <person name="Lajus A."/>
            <person name="Rouy Z."/>
            <person name="Martinez-Vaz B."/>
            <person name="Tiffin P."/>
            <person name="Young N.D."/>
            <person name="Sadowsky M.J."/>
        </authorList>
    </citation>
    <scope>NUCLEOTIDE SEQUENCE [LARGE SCALE GENOMIC DNA]</scope>
    <source>
        <strain evidence="2 3">USDA205</strain>
    </source>
</reference>
<dbReference type="InterPro" id="IPR001296">
    <property type="entry name" value="Glyco_trans_1"/>
</dbReference>
<organism evidence="2 3">
    <name type="scientific">Rhizobium fredii</name>
    <name type="common">Sinorhizobium fredii</name>
    <dbReference type="NCBI Taxonomy" id="380"/>
    <lineage>
        <taxon>Bacteria</taxon>
        <taxon>Pseudomonadati</taxon>
        <taxon>Pseudomonadota</taxon>
        <taxon>Alphaproteobacteria</taxon>
        <taxon>Hyphomicrobiales</taxon>
        <taxon>Rhizobiaceae</taxon>
        <taxon>Sinorhizobium/Ensifer group</taxon>
        <taxon>Sinorhizobium</taxon>
    </lineage>
</organism>
<dbReference type="Proteomes" id="UP000466694">
    <property type="component" value="Unassembled WGS sequence"/>
</dbReference>
<comment type="caution">
    <text evidence="2">The sequence shown here is derived from an EMBL/GenBank/DDBJ whole genome shotgun (WGS) entry which is preliminary data.</text>
</comment>
<sequence length="411" mass="46669">MHHMRRAELETIARPKGLQRRVGSKLPLALADRNARIAIVHDWCPNFRGGERVLSRICKIFSNAEVFTLFDFLPKDIKDRYFQDVAFHCSVANRLPMVQSYYRSLFFLCPFLIEQFDVTGYDAVISSSAAFARGVITRPDQPHLCYVHSPIRYAWDEQFSYLEQGRLGFGPKGLLYRYMLHHLRTWDTRTAHGPDLMLANSSYVRSRIQRIYGRESQVVYPPVAIDELEFMAAKDDYYVTASFLAPYKRTDLVIKAFNDMPSRRLVVVGEGQQSQGLRSMARSNIVFTGYLPRQEFVRTVAKAKAMVFAGCEDFGIALAEAQACGTPLIAFGRGGACDIVRPFGEIEDPTGILFGSQSVESLKEAVEVFEQNESSITPQACRSNSERFSEERFDLAILKAVAIAHTFHLRR</sequence>
<name>A0A844ANZ4_RHIFR</name>
<dbReference type="AlphaFoldDB" id="A0A844ANZ4"/>
<dbReference type="Gene3D" id="3.40.50.2000">
    <property type="entry name" value="Glycogen Phosphorylase B"/>
    <property type="match status" value="2"/>
</dbReference>
<dbReference type="GO" id="GO:0016757">
    <property type="term" value="F:glycosyltransferase activity"/>
    <property type="evidence" value="ECO:0007669"/>
    <property type="project" value="InterPro"/>
</dbReference>
<dbReference type="PANTHER" id="PTHR45947">
    <property type="entry name" value="SULFOQUINOVOSYL TRANSFERASE SQD2"/>
    <property type="match status" value="1"/>
</dbReference>
<dbReference type="CDD" id="cd03804">
    <property type="entry name" value="GT4_WbaZ-like"/>
    <property type="match status" value="1"/>
</dbReference>
<gene>
    <name evidence="2" type="ORF">GHK48_34490</name>
</gene>
<dbReference type="Pfam" id="PF00534">
    <property type="entry name" value="Glycos_transf_1"/>
    <property type="match status" value="1"/>
</dbReference>
<feature type="domain" description="Glycosyl transferase family 1" evidence="1">
    <location>
        <begin position="234"/>
        <end position="386"/>
    </location>
</feature>
<accession>A0A844ANZ4</accession>
<dbReference type="EMBL" id="WISZ01000255">
    <property type="protein sequence ID" value="MQX13181.1"/>
    <property type="molecule type" value="Genomic_DNA"/>
</dbReference>
<dbReference type="PANTHER" id="PTHR45947:SF3">
    <property type="entry name" value="SULFOQUINOVOSYL TRANSFERASE SQD2"/>
    <property type="match status" value="1"/>
</dbReference>
<dbReference type="SUPFAM" id="SSF53756">
    <property type="entry name" value="UDP-Glycosyltransferase/glycogen phosphorylase"/>
    <property type="match status" value="1"/>
</dbReference>
<protein>
    <submittedName>
        <fullName evidence="2">Glycosyltransferase</fullName>
    </submittedName>
</protein>
<dbReference type="RefSeq" id="WP_037435109.1">
    <property type="nucleotide sequence ID" value="NZ_BJNI01000048.1"/>
</dbReference>
<keyword evidence="2" id="KW-0808">Transferase</keyword>
<dbReference type="InterPro" id="IPR050194">
    <property type="entry name" value="Glycosyltransferase_grp1"/>
</dbReference>
<proteinExistence type="predicted"/>
<evidence type="ECO:0000313" key="2">
    <source>
        <dbReference type="EMBL" id="MQX13181.1"/>
    </source>
</evidence>
<evidence type="ECO:0000313" key="3">
    <source>
        <dbReference type="Proteomes" id="UP000466694"/>
    </source>
</evidence>
<evidence type="ECO:0000259" key="1">
    <source>
        <dbReference type="Pfam" id="PF00534"/>
    </source>
</evidence>